<dbReference type="Proteomes" id="UP000001861">
    <property type="component" value="Unassembled WGS sequence"/>
</dbReference>
<dbReference type="EMBL" id="AACS02000008">
    <property type="protein sequence ID" value="EAU85832.2"/>
    <property type="molecule type" value="Genomic_DNA"/>
</dbReference>
<dbReference type="VEuPathDB" id="FungiDB:CC1G_05049"/>
<dbReference type="GO" id="GO:0016301">
    <property type="term" value="F:kinase activity"/>
    <property type="evidence" value="ECO:0007669"/>
    <property type="project" value="UniProtKB-KW"/>
</dbReference>
<accession>A8NSP1</accession>
<feature type="domain" description="Fungal-type protein kinase" evidence="2">
    <location>
        <begin position="373"/>
        <end position="580"/>
    </location>
</feature>
<feature type="compositionally biased region" description="Polar residues" evidence="1">
    <location>
        <begin position="744"/>
        <end position="756"/>
    </location>
</feature>
<sequence length="796" mass="89618">MSASTPVIVRQAPFALNNRPERQIFAAYTPLSVHIDDASPPFLAKVNLTIGDPALKLDGTPQFNSLNEFFKDVNAVCEQMRAAFNFKRLLIFKETQNTIQQGHVSDTVAKPDLVAGFEDHWYDGRAPATQKKSEAGKGGSADPHKEDLKSHMLWPLIRLAGEIALSSETQGEQIQHAGTYLDLLLEARPDFKAAFGLLLSENSVFVLVGETGAGIRLFSFSWGSRDLRTAMRAMVYRLYNPGEWANTSIEACFRTASTKDKPPSCVYNLTFPCSDSQKAPVYKNYFCRYGKSSFGTRTHVFVHGGPQPQTINGFPLRAIKIQLCRDSGRFNEIMVLNHIHKNAVLPGVIRLLCSHSSSHLFGHRKEIWLGLDKEGEPFMAIKTVREMLMVAYDVLEITRMLFARRRVLHRDISKGNVMYISRRTMTQIIKTIKAPDATAVGKNQGDGSCYCFVRYLLGESIDSMETSALLIDFNYSEIVPEDESTGGHAGTPMFMARAVQNGEPIKLEPYHTVTLVPIPSSAHLGTYEKNFPDRISRFRELDRKENIEANEVGEPTHEILLPWRQRLYHDAESVYWLMYYWGLLAKPSTSIKEKGAEDFDPGIPANIWTELHAGRKTLSAHANDTFHPSYSPLLDLFVQMRAYLLTDPHWFPHDSPRAEPDYIHECFQRLILRFLKDNVDKPFMELKKSDHERLPFAVPGIPARSSSTTDTYLSDQRAQRPETPPIPREPFAVNYVAPPVVAGFQSTDNTPIQRTMSLPGKEGDEDSVIEQLVFPQGSSRQGPGRSQESNNDDVFT</sequence>
<proteinExistence type="predicted"/>
<dbReference type="KEGG" id="cci:CC1G_05049"/>
<keyword evidence="3" id="KW-0808">Transferase</keyword>
<comment type="caution">
    <text evidence="3">The sequence shown here is derived from an EMBL/GenBank/DDBJ whole genome shotgun (WGS) entry which is preliminary data.</text>
</comment>
<dbReference type="Pfam" id="PF17667">
    <property type="entry name" value="Pkinase_fungal"/>
    <property type="match status" value="1"/>
</dbReference>
<dbReference type="eggNOG" id="ENOG502SPAN">
    <property type="taxonomic scope" value="Eukaryota"/>
</dbReference>
<evidence type="ECO:0000259" key="2">
    <source>
        <dbReference type="Pfam" id="PF17667"/>
    </source>
</evidence>
<feature type="region of interest" description="Disordered" evidence="1">
    <location>
        <begin position="697"/>
        <end position="730"/>
    </location>
</feature>
<feature type="compositionally biased region" description="Polar residues" evidence="1">
    <location>
        <begin position="704"/>
        <end position="716"/>
    </location>
</feature>
<keyword evidence="4" id="KW-1185">Reference proteome</keyword>
<reference evidence="3 4" key="1">
    <citation type="journal article" date="2010" name="Proc. Natl. Acad. Sci. U.S.A.">
        <title>Insights into evolution of multicellular fungi from the assembled chromosomes of the mushroom Coprinopsis cinerea (Coprinus cinereus).</title>
        <authorList>
            <person name="Stajich J.E."/>
            <person name="Wilke S.K."/>
            <person name="Ahren D."/>
            <person name="Au C.H."/>
            <person name="Birren B.W."/>
            <person name="Borodovsky M."/>
            <person name="Burns C."/>
            <person name="Canback B."/>
            <person name="Casselton L.A."/>
            <person name="Cheng C.K."/>
            <person name="Deng J."/>
            <person name="Dietrich F.S."/>
            <person name="Fargo D.C."/>
            <person name="Farman M.L."/>
            <person name="Gathman A.C."/>
            <person name="Goldberg J."/>
            <person name="Guigo R."/>
            <person name="Hoegger P.J."/>
            <person name="Hooker J.B."/>
            <person name="Huggins A."/>
            <person name="James T.Y."/>
            <person name="Kamada T."/>
            <person name="Kilaru S."/>
            <person name="Kodira C."/>
            <person name="Kues U."/>
            <person name="Kupfer D."/>
            <person name="Kwan H.S."/>
            <person name="Lomsadze A."/>
            <person name="Li W."/>
            <person name="Lilly W.W."/>
            <person name="Ma L.J."/>
            <person name="Mackey A.J."/>
            <person name="Manning G."/>
            <person name="Martin F."/>
            <person name="Muraguchi H."/>
            <person name="Natvig D.O."/>
            <person name="Palmerini H."/>
            <person name="Ramesh M.A."/>
            <person name="Rehmeyer C.J."/>
            <person name="Roe B.A."/>
            <person name="Shenoy N."/>
            <person name="Stanke M."/>
            <person name="Ter-Hovhannisyan V."/>
            <person name="Tunlid A."/>
            <person name="Velagapudi R."/>
            <person name="Vision T.J."/>
            <person name="Zeng Q."/>
            <person name="Zolan M.E."/>
            <person name="Pukkila P.J."/>
        </authorList>
    </citation>
    <scope>NUCLEOTIDE SEQUENCE [LARGE SCALE GENOMIC DNA]</scope>
    <source>
        <strain evidence="4">Okayama-7 / 130 / ATCC MYA-4618 / FGSC 9003</strain>
    </source>
</reference>
<dbReference type="GeneID" id="6012596"/>
<dbReference type="HOGENOM" id="CLU_021658_1_0_1"/>
<gene>
    <name evidence="3" type="ORF">CC1G_05049</name>
</gene>
<protein>
    <submittedName>
        <fullName evidence="3">Other/FunK1 protein kinase</fullName>
    </submittedName>
</protein>
<dbReference type="InterPro" id="IPR040976">
    <property type="entry name" value="Pkinase_fungal"/>
</dbReference>
<dbReference type="RefSeq" id="XP_001836056.2">
    <property type="nucleotide sequence ID" value="XM_001836004.2"/>
</dbReference>
<dbReference type="AlphaFoldDB" id="A8NSP1"/>
<name>A8NSP1_COPC7</name>
<feature type="region of interest" description="Disordered" evidence="1">
    <location>
        <begin position="742"/>
        <end position="796"/>
    </location>
</feature>
<dbReference type="InterPro" id="IPR011009">
    <property type="entry name" value="Kinase-like_dom_sf"/>
</dbReference>
<feature type="compositionally biased region" description="Polar residues" evidence="1">
    <location>
        <begin position="776"/>
        <end position="796"/>
    </location>
</feature>
<dbReference type="OMA" id="WDALMPR"/>
<dbReference type="SUPFAM" id="SSF56112">
    <property type="entry name" value="Protein kinase-like (PK-like)"/>
    <property type="match status" value="1"/>
</dbReference>
<dbReference type="Gene3D" id="1.10.510.10">
    <property type="entry name" value="Transferase(Phosphotransferase) domain 1"/>
    <property type="match status" value="1"/>
</dbReference>
<dbReference type="OrthoDB" id="5569250at2759"/>
<organism evidence="3 4">
    <name type="scientific">Coprinopsis cinerea (strain Okayama-7 / 130 / ATCC MYA-4618 / FGSC 9003)</name>
    <name type="common">Inky cap fungus</name>
    <name type="synonym">Hormographiella aspergillata</name>
    <dbReference type="NCBI Taxonomy" id="240176"/>
    <lineage>
        <taxon>Eukaryota</taxon>
        <taxon>Fungi</taxon>
        <taxon>Dikarya</taxon>
        <taxon>Basidiomycota</taxon>
        <taxon>Agaricomycotina</taxon>
        <taxon>Agaricomycetes</taxon>
        <taxon>Agaricomycetidae</taxon>
        <taxon>Agaricales</taxon>
        <taxon>Agaricineae</taxon>
        <taxon>Psathyrellaceae</taxon>
        <taxon>Coprinopsis</taxon>
    </lineage>
</organism>
<evidence type="ECO:0000256" key="1">
    <source>
        <dbReference type="SAM" id="MobiDB-lite"/>
    </source>
</evidence>
<evidence type="ECO:0000313" key="3">
    <source>
        <dbReference type="EMBL" id="EAU85832.2"/>
    </source>
</evidence>
<dbReference type="STRING" id="240176.A8NSP1"/>
<keyword evidence="3" id="KW-0418">Kinase</keyword>
<evidence type="ECO:0000313" key="4">
    <source>
        <dbReference type="Proteomes" id="UP000001861"/>
    </source>
</evidence>
<dbReference type="InParanoid" id="A8NSP1"/>